<comment type="catalytic activity">
    <reaction evidence="10">
        <text>N(4)-(alpha-D-Man-(1-&gt;2)-alpha-D-Man-(1-&gt;2)-alpha-D-Man-(1-&gt;3)-[alpha-D-Man-(1-&gt;2)-alpha-D-Man-(1-&gt;3)-[alpha-D-Man-(1-&gt;2)-alpha-D-Man-(1-&gt;6)]-alpha-D-Man-(1-&gt;6)]-beta-D-Man-(1-&gt;4)-beta-D-GlcNAc-(1-&gt;4)-beta-D-GlcNAc)-L-asparaginyl-[protein] (N-glucan mannose isomer 9A1,2,3B1,2,3) + 4 H2O = N(4)-(alpha-D-Man-(1-&gt;3)-[alpha-D-Man-(1-&gt;3)-[alpha-D-Man-(1-&gt;6)]-alpha-D-Man-(1-&gt;6)]-beta-D-Man-(1-&gt;4)-beta-D-GlcNAc-(1-&gt;4)-beta-D-GlcNAc)-L-asparaginyl-[protein] (N-glucan mannose isomer 5A1,2) + 4 beta-D-mannose</text>
        <dbReference type="Rhea" id="RHEA:56008"/>
        <dbReference type="Rhea" id="RHEA-COMP:14356"/>
        <dbReference type="Rhea" id="RHEA-COMP:14367"/>
        <dbReference type="ChEBI" id="CHEBI:15377"/>
        <dbReference type="ChEBI" id="CHEBI:28563"/>
        <dbReference type="ChEBI" id="CHEBI:59087"/>
        <dbReference type="ChEBI" id="CHEBI:139493"/>
        <dbReference type="EC" id="3.2.1.113"/>
    </reaction>
</comment>
<dbReference type="GO" id="GO:0004571">
    <property type="term" value="F:mannosyl-oligosaccharide 1,2-alpha-mannosidase activity"/>
    <property type="evidence" value="ECO:0007669"/>
    <property type="project" value="UniProtKB-EC"/>
</dbReference>
<sequence>THVWGADELYPISKTRKDWLGGQGTMIVDSITTMIIMGALDEEQKPKQQINKNSDQFIINKEEYDEESNVQNRLLYAYTNSVDWVKKQDLIELYLKGNGKTISLFETGIRILAGFISAFDLSYGFDQDSDSAVFLRQAERIGDLLIQYYEDNPITSIPINSQIHRGRQTREFDLNQTKIRKVNFKKSYKQKQQLTPAEQQKKEKEDKEIKDQKLHDERYIGFEERIRRRMKIISEVAQMVEKRKSGGNNANGNVDRKVNMNQLEKQRINQEEQQQEQEQPQQQEQEQTEQQQEQEHQEQEEELELEEYDDYFDYLDNRSNKKHFNVFANNGLSIQILLLI</sequence>
<keyword evidence="6" id="KW-0378">Hydrolase</keyword>
<dbReference type="GO" id="GO:0005975">
    <property type="term" value="P:carbohydrate metabolic process"/>
    <property type="evidence" value="ECO:0007669"/>
    <property type="project" value="InterPro"/>
</dbReference>
<dbReference type="EMBL" id="SNRW01029743">
    <property type="protein sequence ID" value="KAA6358514.1"/>
    <property type="molecule type" value="Genomic_DNA"/>
</dbReference>
<dbReference type="SUPFAM" id="SSF48225">
    <property type="entry name" value="Seven-hairpin glycosidases"/>
    <property type="match status" value="1"/>
</dbReference>
<evidence type="ECO:0000256" key="9">
    <source>
        <dbReference type="ARBA" id="ARBA00047669"/>
    </source>
</evidence>
<evidence type="ECO:0000313" key="13">
    <source>
        <dbReference type="Proteomes" id="UP000324800"/>
    </source>
</evidence>
<comment type="pathway">
    <text evidence="2">Protein modification; protein glycosylation.</text>
</comment>
<dbReference type="Pfam" id="PF01532">
    <property type="entry name" value="Glyco_hydro_47"/>
    <property type="match status" value="2"/>
</dbReference>
<feature type="compositionally biased region" description="Low complexity" evidence="11">
    <location>
        <begin position="276"/>
        <end position="291"/>
    </location>
</feature>
<proteinExistence type="inferred from homology"/>
<dbReference type="InterPro" id="IPR001382">
    <property type="entry name" value="Glyco_hydro_47"/>
</dbReference>
<dbReference type="EC" id="3.2.1.113" evidence="4"/>
<evidence type="ECO:0000256" key="1">
    <source>
        <dbReference type="ARBA" id="ARBA00001913"/>
    </source>
</evidence>
<evidence type="ECO:0000256" key="7">
    <source>
        <dbReference type="ARBA" id="ARBA00022837"/>
    </source>
</evidence>
<feature type="non-terminal residue" evidence="12">
    <location>
        <position position="1"/>
    </location>
</feature>
<dbReference type="AlphaFoldDB" id="A0A5J4TJG7"/>
<dbReference type="GO" id="GO:0005783">
    <property type="term" value="C:endoplasmic reticulum"/>
    <property type="evidence" value="ECO:0007669"/>
    <property type="project" value="TreeGrafter"/>
</dbReference>
<keyword evidence="7" id="KW-0106">Calcium</keyword>
<evidence type="ECO:0000256" key="10">
    <source>
        <dbReference type="ARBA" id="ARBA00048605"/>
    </source>
</evidence>
<protein>
    <recommendedName>
        <fullName evidence="4">mannosyl-oligosaccharide 1,2-alpha-mannosidase</fullName>
        <ecNumber evidence="4">3.2.1.113</ecNumber>
    </recommendedName>
</protein>
<evidence type="ECO:0000313" key="12">
    <source>
        <dbReference type="EMBL" id="KAA6358514.1"/>
    </source>
</evidence>
<feature type="compositionally biased region" description="Basic and acidic residues" evidence="11">
    <location>
        <begin position="199"/>
        <end position="210"/>
    </location>
</feature>
<dbReference type="OrthoDB" id="8118055at2759"/>
<dbReference type="Gene3D" id="1.50.10.10">
    <property type="match status" value="1"/>
</dbReference>
<evidence type="ECO:0000256" key="4">
    <source>
        <dbReference type="ARBA" id="ARBA00012238"/>
    </source>
</evidence>
<feature type="region of interest" description="Disordered" evidence="11">
    <location>
        <begin position="268"/>
        <end position="304"/>
    </location>
</feature>
<reference evidence="12 13" key="1">
    <citation type="submission" date="2019-03" db="EMBL/GenBank/DDBJ databases">
        <title>Single cell metagenomics reveals metabolic interactions within the superorganism composed of flagellate Streblomastix strix and complex community of Bacteroidetes bacteria on its surface.</title>
        <authorList>
            <person name="Treitli S.C."/>
            <person name="Kolisko M."/>
            <person name="Husnik F."/>
            <person name="Keeling P."/>
            <person name="Hampl V."/>
        </authorList>
    </citation>
    <scope>NUCLEOTIDE SEQUENCE [LARGE SCALE GENOMIC DNA]</scope>
    <source>
        <strain evidence="12">ST1C</strain>
    </source>
</reference>
<dbReference type="PANTHER" id="PTHR11742">
    <property type="entry name" value="MANNOSYL-OLIGOSACCHARIDE ALPHA-1,2-MANNOSIDASE-RELATED"/>
    <property type="match status" value="1"/>
</dbReference>
<gene>
    <name evidence="12" type="ORF">EZS28_045959</name>
</gene>
<accession>A0A5J4TJG7</accession>
<comment type="cofactor">
    <cofactor evidence="1">
        <name>Ca(2+)</name>
        <dbReference type="ChEBI" id="CHEBI:29108"/>
    </cofactor>
</comment>
<dbReference type="InterPro" id="IPR050749">
    <property type="entry name" value="Glycosyl_Hydrolase_47"/>
</dbReference>
<evidence type="ECO:0000256" key="8">
    <source>
        <dbReference type="ARBA" id="ARBA00023157"/>
    </source>
</evidence>
<dbReference type="Proteomes" id="UP000324800">
    <property type="component" value="Unassembled WGS sequence"/>
</dbReference>
<dbReference type="InterPro" id="IPR012341">
    <property type="entry name" value="6hp_glycosidase-like_sf"/>
</dbReference>
<evidence type="ECO:0000256" key="2">
    <source>
        <dbReference type="ARBA" id="ARBA00004922"/>
    </source>
</evidence>
<organism evidence="12 13">
    <name type="scientific">Streblomastix strix</name>
    <dbReference type="NCBI Taxonomy" id="222440"/>
    <lineage>
        <taxon>Eukaryota</taxon>
        <taxon>Metamonada</taxon>
        <taxon>Preaxostyla</taxon>
        <taxon>Oxymonadida</taxon>
        <taxon>Streblomastigidae</taxon>
        <taxon>Streblomastix</taxon>
    </lineage>
</organism>
<evidence type="ECO:0000256" key="5">
    <source>
        <dbReference type="ARBA" id="ARBA00022723"/>
    </source>
</evidence>
<evidence type="ECO:0000256" key="11">
    <source>
        <dbReference type="SAM" id="MobiDB-lite"/>
    </source>
</evidence>
<comment type="similarity">
    <text evidence="3">Belongs to the glycosyl hydrolase 47 family.</text>
</comment>
<dbReference type="GO" id="GO:0016020">
    <property type="term" value="C:membrane"/>
    <property type="evidence" value="ECO:0007669"/>
    <property type="project" value="InterPro"/>
</dbReference>
<keyword evidence="8" id="KW-1015">Disulfide bond</keyword>
<comment type="caution">
    <text evidence="12">The sequence shown here is derived from an EMBL/GenBank/DDBJ whole genome shotgun (WGS) entry which is preliminary data.</text>
</comment>
<evidence type="ECO:0000256" key="3">
    <source>
        <dbReference type="ARBA" id="ARBA00007658"/>
    </source>
</evidence>
<comment type="catalytic activity">
    <reaction evidence="9">
        <text>N(4)-(alpha-D-Man-(1-&gt;2)-alpha-D-Man-(1-&gt;2)-alpha-D-Man-(1-&gt;3)-[alpha-D-Man-(1-&gt;3)-[alpha-D-Man-(1-&gt;2)-alpha-D-Man-(1-&gt;6)]-alpha-D-Man-(1-&gt;6)]-beta-D-Man-(1-&gt;4)-beta-D-GlcNAc-(1-&gt;4)-beta-D-GlcNAc)-L-asparaginyl-[protein] (N-glucan mannose isomer 8A1,2,3B1,3) + 3 H2O = N(4)-(alpha-D-Man-(1-&gt;3)-[alpha-D-Man-(1-&gt;3)-[alpha-D-Man-(1-&gt;6)]-alpha-D-Man-(1-&gt;6)]-beta-D-Man-(1-&gt;4)-beta-D-GlcNAc-(1-&gt;4)-beta-D-GlcNAc)-L-asparaginyl-[protein] (N-glucan mannose isomer 5A1,2) + 3 beta-D-mannose</text>
        <dbReference type="Rhea" id="RHEA:56028"/>
        <dbReference type="Rhea" id="RHEA-COMP:14358"/>
        <dbReference type="Rhea" id="RHEA-COMP:14367"/>
        <dbReference type="ChEBI" id="CHEBI:15377"/>
        <dbReference type="ChEBI" id="CHEBI:28563"/>
        <dbReference type="ChEBI" id="CHEBI:59087"/>
        <dbReference type="ChEBI" id="CHEBI:60628"/>
        <dbReference type="EC" id="3.2.1.113"/>
    </reaction>
</comment>
<evidence type="ECO:0000256" key="6">
    <source>
        <dbReference type="ARBA" id="ARBA00022801"/>
    </source>
</evidence>
<dbReference type="InterPro" id="IPR036026">
    <property type="entry name" value="Seven-hairpin_glycosidases"/>
</dbReference>
<dbReference type="PANTHER" id="PTHR11742:SF55">
    <property type="entry name" value="ENDOPLASMIC RETICULUM MANNOSYL-OLIGOSACCHARIDE 1,2-ALPHA-MANNOSIDASE"/>
    <property type="match status" value="1"/>
</dbReference>
<dbReference type="GO" id="GO:0005509">
    <property type="term" value="F:calcium ion binding"/>
    <property type="evidence" value="ECO:0007669"/>
    <property type="project" value="InterPro"/>
</dbReference>
<keyword evidence="5" id="KW-0479">Metal-binding</keyword>
<name>A0A5J4TJG7_9EUKA</name>
<feature type="region of interest" description="Disordered" evidence="11">
    <location>
        <begin position="187"/>
        <end position="210"/>
    </location>
</feature>